<name>A0A2V3IS53_9FLOR</name>
<evidence type="ECO:0000313" key="3">
    <source>
        <dbReference type="EMBL" id="PXF44942.1"/>
    </source>
</evidence>
<feature type="compositionally biased region" description="Low complexity" evidence="1">
    <location>
        <begin position="215"/>
        <end position="230"/>
    </location>
</feature>
<evidence type="ECO:0000256" key="2">
    <source>
        <dbReference type="SAM" id="Phobius"/>
    </source>
</evidence>
<evidence type="ECO:0000256" key="1">
    <source>
        <dbReference type="SAM" id="MobiDB-lite"/>
    </source>
</evidence>
<accession>A0A2V3IS53</accession>
<gene>
    <name evidence="3" type="ORF">BWQ96_05306</name>
</gene>
<feature type="transmembrane region" description="Helical" evidence="2">
    <location>
        <begin position="93"/>
        <end position="117"/>
    </location>
</feature>
<dbReference type="AlphaFoldDB" id="A0A2V3IS53"/>
<keyword evidence="2" id="KW-0472">Membrane</keyword>
<reference evidence="3 4" key="1">
    <citation type="journal article" date="2018" name="Mol. Biol. Evol.">
        <title>Analysis of the draft genome of the red seaweed Gracilariopsis chorda provides insights into genome size evolution in Rhodophyta.</title>
        <authorList>
            <person name="Lee J."/>
            <person name="Yang E.C."/>
            <person name="Graf L."/>
            <person name="Yang J.H."/>
            <person name="Qiu H."/>
            <person name="Zel Zion U."/>
            <person name="Chan C.X."/>
            <person name="Stephens T.G."/>
            <person name="Weber A.P.M."/>
            <person name="Boo G.H."/>
            <person name="Boo S.M."/>
            <person name="Kim K.M."/>
            <person name="Shin Y."/>
            <person name="Jung M."/>
            <person name="Lee S.J."/>
            <person name="Yim H.S."/>
            <person name="Lee J.H."/>
            <person name="Bhattacharya D."/>
            <person name="Yoon H.S."/>
        </authorList>
    </citation>
    <scope>NUCLEOTIDE SEQUENCE [LARGE SCALE GENOMIC DNA]</scope>
    <source>
        <strain evidence="3 4">SKKU-2015</strain>
        <tissue evidence="3">Whole body</tissue>
    </source>
</reference>
<dbReference type="OrthoDB" id="10559353at2759"/>
<comment type="caution">
    <text evidence="3">The sequence shown here is derived from an EMBL/GenBank/DDBJ whole genome shotgun (WGS) entry which is preliminary data.</text>
</comment>
<proteinExistence type="predicted"/>
<protein>
    <submittedName>
        <fullName evidence="3">Uncharacterized protein</fullName>
    </submittedName>
</protein>
<feature type="region of interest" description="Disordered" evidence="1">
    <location>
        <begin position="203"/>
        <end position="236"/>
    </location>
</feature>
<dbReference type="EMBL" id="NBIV01000077">
    <property type="protein sequence ID" value="PXF44942.1"/>
    <property type="molecule type" value="Genomic_DNA"/>
</dbReference>
<keyword evidence="2" id="KW-0812">Transmembrane</keyword>
<keyword evidence="4" id="KW-1185">Reference proteome</keyword>
<feature type="transmembrane region" description="Helical" evidence="2">
    <location>
        <begin position="29"/>
        <end position="50"/>
    </location>
</feature>
<evidence type="ECO:0000313" key="4">
    <source>
        <dbReference type="Proteomes" id="UP000247409"/>
    </source>
</evidence>
<dbReference type="Proteomes" id="UP000247409">
    <property type="component" value="Unassembled WGS sequence"/>
</dbReference>
<keyword evidence="2" id="KW-1133">Transmembrane helix</keyword>
<organism evidence="3 4">
    <name type="scientific">Gracilariopsis chorda</name>
    <dbReference type="NCBI Taxonomy" id="448386"/>
    <lineage>
        <taxon>Eukaryota</taxon>
        <taxon>Rhodophyta</taxon>
        <taxon>Florideophyceae</taxon>
        <taxon>Rhodymeniophycidae</taxon>
        <taxon>Gracilariales</taxon>
        <taxon>Gracilariaceae</taxon>
        <taxon>Gracilariopsis</taxon>
    </lineage>
</organism>
<sequence length="236" mass="26344">MNIAFVTLVFYIAAILADGTFFTPHRPTIATTTATALIMIALSSLLYITIVPARMQFVLFGAGILHSAAFLLIVLTCAFVLPGIAIITLNFTVFLVAFVGFLLDLMLTFLIGVFHFFRGLALYHAQHTYLCLRQIYSNLSEDDYDQQLLAYSDKLLRHARSNWNLHRVPRSLLDSADHAVRTVLPEHLHDDVEFAPFTTMGSLDSNHDQEDANSEQEQPQTLPTETTALLGRTPGF</sequence>
<feature type="transmembrane region" description="Helical" evidence="2">
    <location>
        <begin position="57"/>
        <end position="87"/>
    </location>
</feature>